<proteinExistence type="predicted"/>
<name>A0A0L9UK80_PHAAN</name>
<accession>A0A0L9UK80</accession>
<dbReference type="Proteomes" id="UP000053144">
    <property type="component" value="Chromosome 5"/>
</dbReference>
<evidence type="ECO:0000313" key="1">
    <source>
        <dbReference type="EMBL" id="KOM43091.1"/>
    </source>
</evidence>
<dbReference type="EMBL" id="CM003375">
    <property type="protein sequence ID" value="KOM43091.1"/>
    <property type="molecule type" value="Genomic_DNA"/>
</dbReference>
<organism evidence="1 2">
    <name type="scientific">Phaseolus angularis</name>
    <name type="common">Azuki bean</name>
    <name type="synonym">Vigna angularis</name>
    <dbReference type="NCBI Taxonomy" id="3914"/>
    <lineage>
        <taxon>Eukaryota</taxon>
        <taxon>Viridiplantae</taxon>
        <taxon>Streptophyta</taxon>
        <taxon>Embryophyta</taxon>
        <taxon>Tracheophyta</taxon>
        <taxon>Spermatophyta</taxon>
        <taxon>Magnoliopsida</taxon>
        <taxon>eudicotyledons</taxon>
        <taxon>Gunneridae</taxon>
        <taxon>Pentapetalae</taxon>
        <taxon>rosids</taxon>
        <taxon>fabids</taxon>
        <taxon>Fabales</taxon>
        <taxon>Fabaceae</taxon>
        <taxon>Papilionoideae</taxon>
        <taxon>50 kb inversion clade</taxon>
        <taxon>NPAAA clade</taxon>
        <taxon>indigoferoid/millettioid clade</taxon>
        <taxon>Phaseoleae</taxon>
        <taxon>Vigna</taxon>
    </lineage>
</organism>
<reference evidence="2" key="1">
    <citation type="journal article" date="2015" name="Proc. Natl. Acad. Sci. U.S.A.">
        <title>Genome sequencing of adzuki bean (Vigna angularis) provides insight into high starch and low fat accumulation and domestication.</title>
        <authorList>
            <person name="Yang K."/>
            <person name="Tian Z."/>
            <person name="Chen C."/>
            <person name="Luo L."/>
            <person name="Zhao B."/>
            <person name="Wang Z."/>
            <person name="Yu L."/>
            <person name="Li Y."/>
            <person name="Sun Y."/>
            <person name="Li W."/>
            <person name="Chen Y."/>
            <person name="Li Y."/>
            <person name="Zhang Y."/>
            <person name="Ai D."/>
            <person name="Zhao J."/>
            <person name="Shang C."/>
            <person name="Ma Y."/>
            <person name="Wu B."/>
            <person name="Wang M."/>
            <person name="Gao L."/>
            <person name="Sun D."/>
            <person name="Zhang P."/>
            <person name="Guo F."/>
            <person name="Wang W."/>
            <person name="Li Y."/>
            <person name="Wang J."/>
            <person name="Varshney R.K."/>
            <person name="Wang J."/>
            <person name="Ling H.Q."/>
            <person name="Wan P."/>
        </authorList>
    </citation>
    <scope>NUCLEOTIDE SEQUENCE</scope>
    <source>
        <strain evidence="2">cv. Jingnong 6</strain>
    </source>
</reference>
<evidence type="ECO:0000313" key="2">
    <source>
        <dbReference type="Proteomes" id="UP000053144"/>
    </source>
</evidence>
<protein>
    <submittedName>
        <fullName evidence="1">Uncharacterized protein</fullName>
    </submittedName>
</protein>
<sequence length="121" mass="14174">MSGSFFGRGASIEKEGASSKHRLQLLHPTAAHIESHVRELLWEDGDWIFFWRKKQFIPEAAVRNFGEQQPHREEEERCMESTVSVGRGSTHCYVDLYRKHMVTYEGILDFSSWEKKDFSTH</sequence>
<dbReference type="AlphaFoldDB" id="A0A0L9UK80"/>
<gene>
    <name evidence="1" type="ORF">LR48_Vigan05g069500</name>
</gene>
<dbReference type="Gramene" id="KOM43091">
    <property type="protein sequence ID" value="KOM43091"/>
    <property type="gene ID" value="LR48_Vigan05g069500"/>
</dbReference>